<dbReference type="GO" id="GO:0005829">
    <property type="term" value="C:cytosol"/>
    <property type="evidence" value="ECO:0007669"/>
    <property type="project" value="TreeGrafter"/>
</dbReference>
<dbReference type="OrthoDB" id="9798454at2"/>
<protein>
    <submittedName>
        <fullName evidence="4">Putative NADPH-quinone reductase (Modulator of drug activity B)</fullName>
    </submittedName>
</protein>
<proteinExistence type="inferred from homology"/>
<dbReference type="GO" id="GO:0003955">
    <property type="term" value="F:NAD(P)H dehydrogenase (quinone) activity"/>
    <property type="evidence" value="ECO:0007669"/>
    <property type="project" value="TreeGrafter"/>
</dbReference>
<comment type="similarity">
    <text evidence="1">Belongs to the NAD(P)H dehydrogenase (quinone) family.</text>
</comment>
<evidence type="ECO:0000313" key="4">
    <source>
        <dbReference type="EMBL" id="KGM86675.1"/>
    </source>
</evidence>
<gene>
    <name evidence="4" type="ORF">rosmuc_02968</name>
</gene>
<dbReference type="Pfam" id="PF02525">
    <property type="entry name" value="Flavodoxin_2"/>
    <property type="match status" value="1"/>
</dbReference>
<reference evidence="4 5" key="1">
    <citation type="submission" date="2013-01" db="EMBL/GenBank/DDBJ databases">
        <authorList>
            <person name="Fiebig A."/>
            <person name="Goeker M."/>
            <person name="Klenk H.-P.P."/>
        </authorList>
    </citation>
    <scope>NUCLEOTIDE SEQUENCE [LARGE SCALE GENOMIC DNA]</scope>
    <source>
        <strain evidence="4 5">DSM 17069</strain>
    </source>
</reference>
<dbReference type="InterPro" id="IPR003680">
    <property type="entry name" value="Flavodoxin_fold"/>
</dbReference>
<organism evidence="4 5">
    <name type="scientific">Roseovarius mucosus DSM 17069</name>
    <dbReference type="NCBI Taxonomy" id="1288298"/>
    <lineage>
        <taxon>Bacteria</taxon>
        <taxon>Pseudomonadati</taxon>
        <taxon>Pseudomonadota</taxon>
        <taxon>Alphaproteobacteria</taxon>
        <taxon>Rhodobacterales</taxon>
        <taxon>Roseobacteraceae</taxon>
        <taxon>Roseovarius</taxon>
    </lineage>
</organism>
<dbReference type="PANTHER" id="PTHR10204">
    <property type="entry name" value="NAD P H OXIDOREDUCTASE-RELATED"/>
    <property type="match status" value="1"/>
</dbReference>
<accession>A0A0A0HHQ3</accession>
<dbReference type="SUPFAM" id="SSF52218">
    <property type="entry name" value="Flavoproteins"/>
    <property type="match status" value="1"/>
</dbReference>
<evidence type="ECO:0000256" key="2">
    <source>
        <dbReference type="ARBA" id="ARBA00023002"/>
    </source>
</evidence>
<evidence type="ECO:0000259" key="3">
    <source>
        <dbReference type="Pfam" id="PF02525"/>
    </source>
</evidence>
<evidence type="ECO:0000313" key="5">
    <source>
        <dbReference type="Proteomes" id="UP000030021"/>
    </source>
</evidence>
<dbReference type="eggNOG" id="COG2249">
    <property type="taxonomic scope" value="Bacteria"/>
</dbReference>
<dbReference type="InterPro" id="IPR051545">
    <property type="entry name" value="NAD(P)H_dehydrogenase_qn"/>
</dbReference>
<dbReference type="InterPro" id="IPR029039">
    <property type="entry name" value="Flavoprotein-like_sf"/>
</dbReference>
<dbReference type="Proteomes" id="UP000030021">
    <property type="component" value="Unassembled WGS sequence"/>
</dbReference>
<dbReference type="PATRIC" id="fig|1288298.3.peg.2981"/>
<dbReference type="EMBL" id="AONH01000016">
    <property type="protein sequence ID" value="KGM86675.1"/>
    <property type="molecule type" value="Genomic_DNA"/>
</dbReference>
<evidence type="ECO:0000256" key="1">
    <source>
        <dbReference type="ARBA" id="ARBA00006252"/>
    </source>
</evidence>
<dbReference type="Gene3D" id="3.40.50.360">
    <property type="match status" value="1"/>
</dbReference>
<dbReference type="PANTHER" id="PTHR10204:SF34">
    <property type="entry name" value="NAD(P)H DEHYDROGENASE [QUINONE] 1 ISOFORM 1"/>
    <property type="match status" value="1"/>
</dbReference>
<dbReference type="AlphaFoldDB" id="A0A0A0HHQ3"/>
<keyword evidence="2" id="KW-0560">Oxidoreductase</keyword>
<comment type="caution">
    <text evidence="4">The sequence shown here is derived from an EMBL/GenBank/DDBJ whole genome shotgun (WGS) entry which is preliminary data.</text>
</comment>
<dbReference type="HOGENOM" id="CLU_058643_1_0_5"/>
<name>A0A0A0HHQ3_9RHOB</name>
<sequence>MTRKIFIWVAHPRATSFCSGLADAYQAGAEAGGATVRRMDLNDMRFDPYFEGYGADVPALEADLLTWQENIAWADHLMIVHPYWWGAMPARAKAVLDRALTSGFAFKYHSRGMGWDRLLTGRTADALITSDTPTLIDTLFYLKPPRRVIRNQVLKFCGIKPRKVVQFGSVKLAEEAKRARWIERARTMGRTAA</sequence>
<feature type="domain" description="Flavodoxin-like fold" evidence="3">
    <location>
        <begin position="4"/>
        <end position="183"/>
    </location>
</feature>
<dbReference type="RefSeq" id="WP_037268529.1">
    <property type="nucleotide sequence ID" value="NZ_KN293975.1"/>
</dbReference>